<sequence length="79" mass="8347">MNTVIKATIATAIIAMSYNATAKDGAFTGNIHFNNHTSKVVLQHYSVSGTADKSRSGVVLKSKATDMTFGQKLLSAADK</sequence>
<dbReference type="EMBL" id="MSCJ01000003">
    <property type="protein sequence ID" value="PQJ61910.1"/>
    <property type="molecule type" value="Genomic_DNA"/>
</dbReference>
<feature type="signal peptide" evidence="1">
    <location>
        <begin position="1"/>
        <end position="22"/>
    </location>
</feature>
<dbReference type="AlphaFoldDB" id="A0A2S7VJR3"/>
<dbReference type="Proteomes" id="UP000238730">
    <property type="component" value="Unassembled WGS sequence"/>
</dbReference>
<dbReference type="RefSeq" id="WP_105061755.1">
    <property type="nucleotide sequence ID" value="NZ_MSCJ01000003.1"/>
</dbReference>
<name>A0A2S7VJR3_PHOAN</name>
<evidence type="ECO:0000256" key="1">
    <source>
        <dbReference type="SAM" id="SignalP"/>
    </source>
</evidence>
<feature type="chain" id="PRO_5015778581" evidence="1">
    <location>
        <begin position="23"/>
        <end position="79"/>
    </location>
</feature>
<organism evidence="2 3">
    <name type="scientific">Photobacterium angustum</name>
    <dbReference type="NCBI Taxonomy" id="661"/>
    <lineage>
        <taxon>Bacteria</taxon>
        <taxon>Pseudomonadati</taxon>
        <taxon>Pseudomonadota</taxon>
        <taxon>Gammaproteobacteria</taxon>
        <taxon>Vibrionales</taxon>
        <taxon>Vibrionaceae</taxon>
        <taxon>Photobacterium</taxon>
    </lineage>
</organism>
<reference evidence="2 3" key="1">
    <citation type="submission" date="2016-12" db="EMBL/GenBank/DDBJ databases">
        <title>Diversity of luminous bacteria.</title>
        <authorList>
            <person name="Yoshizawa S."/>
            <person name="Kogure K."/>
        </authorList>
    </citation>
    <scope>NUCLEOTIDE SEQUENCE [LARGE SCALE GENOMIC DNA]</scope>
    <source>
        <strain evidence="2 3">LC1-200</strain>
    </source>
</reference>
<proteinExistence type="predicted"/>
<dbReference type="OrthoDB" id="5829419at2"/>
<gene>
    <name evidence="2" type="ORF">BTO08_16730</name>
</gene>
<comment type="caution">
    <text evidence="2">The sequence shown here is derived from an EMBL/GenBank/DDBJ whole genome shotgun (WGS) entry which is preliminary data.</text>
</comment>
<keyword evidence="1" id="KW-0732">Signal</keyword>
<accession>A0A2S7VJR3</accession>
<evidence type="ECO:0000313" key="3">
    <source>
        <dbReference type="Proteomes" id="UP000238730"/>
    </source>
</evidence>
<evidence type="ECO:0000313" key="2">
    <source>
        <dbReference type="EMBL" id="PQJ61910.1"/>
    </source>
</evidence>
<protein>
    <submittedName>
        <fullName evidence="2">Uncharacterized protein</fullName>
    </submittedName>
</protein>